<gene>
    <name evidence="1" type="ORF">M5D96_006475</name>
</gene>
<dbReference type="AlphaFoldDB" id="A0A9Q0BQ27"/>
<proteinExistence type="predicted"/>
<reference evidence="1" key="1">
    <citation type="journal article" date="2023" name="Genome Biol. Evol.">
        <title>Long-read-based Genome Assembly of Drosophila gunungcola Reveals Fewer Chemosensory Genes in Flower-breeding Species.</title>
        <authorList>
            <person name="Negi A."/>
            <person name="Liao B.Y."/>
            <person name="Yeh S.D."/>
        </authorList>
    </citation>
    <scope>NUCLEOTIDE SEQUENCE</scope>
    <source>
        <strain evidence="1">Sukarami</strain>
    </source>
</reference>
<dbReference type="EMBL" id="JAMKOV010000004">
    <property type="protein sequence ID" value="KAI8040532.1"/>
    <property type="molecule type" value="Genomic_DNA"/>
</dbReference>
<accession>A0A9Q0BQ27</accession>
<sequence length="95" mass="10366">MIAVRGSPVPLPVRQPIQRRFRADSEYRSDANRFASCVNQAANERSAAKLSLPAVSCSWQQQQLLKTNSGKCSGSHSRAELLGRAHIKTAFGARA</sequence>
<evidence type="ECO:0000313" key="1">
    <source>
        <dbReference type="EMBL" id="KAI8040532.1"/>
    </source>
</evidence>
<organism evidence="1 2">
    <name type="scientific">Drosophila gunungcola</name>
    <name type="common">fruit fly</name>
    <dbReference type="NCBI Taxonomy" id="103775"/>
    <lineage>
        <taxon>Eukaryota</taxon>
        <taxon>Metazoa</taxon>
        <taxon>Ecdysozoa</taxon>
        <taxon>Arthropoda</taxon>
        <taxon>Hexapoda</taxon>
        <taxon>Insecta</taxon>
        <taxon>Pterygota</taxon>
        <taxon>Neoptera</taxon>
        <taxon>Endopterygota</taxon>
        <taxon>Diptera</taxon>
        <taxon>Brachycera</taxon>
        <taxon>Muscomorpha</taxon>
        <taxon>Ephydroidea</taxon>
        <taxon>Drosophilidae</taxon>
        <taxon>Drosophila</taxon>
        <taxon>Sophophora</taxon>
    </lineage>
</organism>
<evidence type="ECO:0000313" key="2">
    <source>
        <dbReference type="Proteomes" id="UP001059596"/>
    </source>
</evidence>
<dbReference type="Proteomes" id="UP001059596">
    <property type="component" value="Unassembled WGS sequence"/>
</dbReference>
<name>A0A9Q0BQ27_9MUSC</name>
<protein>
    <submittedName>
        <fullName evidence="1">Uncharacterized protein</fullName>
    </submittedName>
</protein>
<keyword evidence="2" id="KW-1185">Reference proteome</keyword>
<comment type="caution">
    <text evidence="1">The sequence shown here is derived from an EMBL/GenBank/DDBJ whole genome shotgun (WGS) entry which is preliminary data.</text>
</comment>